<dbReference type="STRING" id="413071.G9N5A9"/>
<dbReference type="eggNOG" id="ENOG502RUF5">
    <property type="taxonomic scope" value="Eukaryota"/>
</dbReference>
<keyword evidence="3" id="KW-1185">Reference proteome</keyword>
<organism evidence="2 3">
    <name type="scientific">Hypocrea virens (strain Gv29-8 / FGSC 10586)</name>
    <name type="common">Gliocladium virens</name>
    <name type="synonym">Trichoderma virens</name>
    <dbReference type="NCBI Taxonomy" id="413071"/>
    <lineage>
        <taxon>Eukaryota</taxon>
        <taxon>Fungi</taxon>
        <taxon>Dikarya</taxon>
        <taxon>Ascomycota</taxon>
        <taxon>Pezizomycotina</taxon>
        <taxon>Sordariomycetes</taxon>
        <taxon>Hypocreomycetidae</taxon>
        <taxon>Hypocreales</taxon>
        <taxon>Hypocreaceae</taxon>
        <taxon>Trichoderma</taxon>
    </lineage>
</organism>
<dbReference type="OrthoDB" id="5086500at2759"/>
<evidence type="ECO:0000313" key="2">
    <source>
        <dbReference type="EMBL" id="EHK17954.1"/>
    </source>
</evidence>
<comment type="caution">
    <text evidence="2">The sequence shown here is derived from an EMBL/GenBank/DDBJ whole genome shotgun (WGS) entry which is preliminary data.</text>
</comment>
<dbReference type="OMA" id="WHASRWF"/>
<keyword evidence="1" id="KW-1133">Transmembrane helix</keyword>
<proteinExistence type="predicted"/>
<dbReference type="PANTHER" id="PTHR34414">
    <property type="entry name" value="HET DOMAIN-CONTAINING PROTEIN-RELATED"/>
    <property type="match status" value="1"/>
</dbReference>
<dbReference type="PANTHER" id="PTHR34414:SF1">
    <property type="entry name" value="SUBTILISIN-LIKE SERINE PROTEASE"/>
    <property type="match status" value="1"/>
</dbReference>
<dbReference type="RefSeq" id="XP_013952155.1">
    <property type="nucleotide sequence ID" value="XM_014096680.1"/>
</dbReference>
<feature type="non-terminal residue" evidence="2">
    <location>
        <position position="1"/>
    </location>
</feature>
<dbReference type="InParanoid" id="G9N5A9"/>
<sequence>EKIRSYIQSELQASVLDQLAPHLWLFSRKSGSHINALHQLFSKTRKVVIIEDPGLHLVWHEDVFYVKPIPNWLLCSAVWDQQLIGLSTVPSSPSPASISLAHCSDLTKSAIGFLRSYSWLIRHPSDFALARQANLVPEGIDGVDFETFIRTFRTLPDAAVTERYHYGQLRLSRLHLATRLVRPVSVVGMKRRKIWWYYHETRWTAGQYFRDYITVFITAFAVLSLALSGMQVALAVDVNQRALARGFWGLAIAVVV</sequence>
<dbReference type="HOGENOM" id="CLU_043687_0_0_1"/>
<evidence type="ECO:0000256" key="1">
    <source>
        <dbReference type="SAM" id="Phobius"/>
    </source>
</evidence>
<dbReference type="EMBL" id="ABDF02000087">
    <property type="protein sequence ID" value="EHK17954.1"/>
    <property type="molecule type" value="Genomic_DNA"/>
</dbReference>
<feature type="transmembrane region" description="Helical" evidence="1">
    <location>
        <begin position="212"/>
        <end position="236"/>
    </location>
</feature>
<dbReference type="AlphaFoldDB" id="G9N5A9"/>
<evidence type="ECO:0000313" key="3">
    <source>
        <dbReference type="Proteomes" id="UP000007115"/>
    </source>
</evidence>
<dbReference type="Proteomes" id="UP000007115">
    <property type="component" value="Unassembled WGS sequence"/>
</dbReference>
<accession>G9N5A9</accession>
<keyword evidence="1" id="KW-0472">Membrane</keyword>
<dbReference type="Pfam" id="PF20246">
    <property type="entry name" value="DUF6601"/>
    <property type="match status" value="1"/>
</dbReference>
<name>G9N5A9_HYPVG</name>
<keyword evidence="1" id="KW-0812">Transmembrane</keyword>
<protein>
    <submittedName>
        <fullName evidence="2">Uncharacterized protein</fullName>
    </submittedName>
</protein>
<feature type="non-terminal residue" evidence="2">
    <location>
        <position position="256"/>
    </location>
</feature>
<dbReference type="InterPro" id="IPR046536">
    <property type="entry name" value="DUF6601"/>
</dbReference>
<dbReference type="GeneID" id="25787697"/>
<dbReference type="VEuPathDB" id="FungiDB:TRIVIDRAFT_136338"/>
<gene>
    <name evidence="2" type="ORF">TRIVIDRAFT_136338</name>
</gene>
<reference evidence="2 3" key="1">
    <citation type="journal article" date="2011" name="Genome Biol.">
        <title>Comparative genome sequence analysis underscores mycoparasitism as the ancestral life style of Trichoderma.</title>
        <authorList>
            <person name="Kubicek C.P."/>
            <person name="Herrera-Estrella A."/>
            <person name="Seidl-Seiboth V."/>
            <person name="Martinez D.A."/>
            <person name="Druzhinina I.S."/>
            <person name="Thon M."/>
            <person name="Zeilinger S."/>
            <person name="Casas-Flores S."/>
            <person name="Horwitz B.A."/>
            <person name="Mukherjee P.K."/>
            <person name="Mukherjee M."/>
            <person name="Kredics L."/>
            <person name="Alcaraz L.D."/>
            <person name="Aerts A."/>
            <person name="Antal Z."/>
            <person name="Atanasova L."/>
            <person name="Cervantes-Badillo M.G."/>
            <person name="Challacombe J."/>
            <person name="Chertkov O."/>
            <person name="McCluskey K."/>
            <person name="Coulpier F."/>
            <person name="Deshpande N."/>
            <person name="von Doehren H."/>
            <person name="Ebbole D.J."/>
            <person name="Esquivel-Naranjo E.U."/>
            <person name="Fekete E."/>
            <person name="Flipphi M."/>
            <person name="Glaser F."/>
            <person name="Gomez-Rodriguez E.Y."/>
            <person name="Gruber S."/>
            <person name="Han C."/>
            <person name="Henrissat B."/>
            <person name="Hermosa R."/>
            <person name="Hernandez-Onate M."/>
            <person name="Karaffa L."/>
            <person name="Kosti I."/>
            <person name="Le Crom S."/>
            <person name="Lindquist E."/>
            <person name="Lucas S."/>
            <person name="Luebeck M."/>
            <person name="Luebeck P.S."/>
            <person name="Margeot A."/>
            <person name="Metz B."/>
            <person name="Misra M."/>
            <person name="Nevalainen H."/>
            <person name="Omann M."/>
            <person name="Packer N."/>
            <person name="Perrone G."/>
            <person name="Uresti-Rivera E.E."/>
            <person name="Salamov A."/>
            <person name="Schmoll M."/>
            <person name="Seiboth B."/>
            <person name="Shapiro H."/>
            <person name="Sukno S."/>
            <person name="Tamayo-Ramos J.A."/>
            <person name="Tisch D."/>
            <person name="Wiest A."/>
            <person name="Wilkinson H.H."/>
            <person name="Zhang M."/>
            <person name="Coutinho P.M."/>
            <person name="Kenerley C.M."/>
            <person name="Monte E."/>
            <person name="Baker S.E."/>
            <person name="Grigoriev I.V."/>
        </authorList>
    </citation>
    <scope>NUCLEOTIDE SEQUENCE [LARGE SCALE GENOMIC DNA]</scope>
    <source>
        <strain evidence="3">Gv29-8 / FGSC 10586</strain>
    </source>
</reference>